<dbReference type="PANTHER" id="PTHR37533:SF2">
    <property type="entry name" value="FLAGELLAR HOOK-LENGTH CONTROL PROTEIN"/>
    <property type="match status" value="1"/>
</dbReference>
<dbReference type="Pfam" id="PF02120">
    <property type="entry name" value="Flg_hook"/>
    <property type="match status" value="1"/>
</dbReference>
<feature type="domain" description="Flagellar hook-length control protein-like C-terminal" evidence="2">
    <location>
        <begin position="399"/>
        <end position="478"/>
    </location>
</feature>
<evidence type="ECO:0000313" key="3">
    <source>
        <dbReference type="EMBL" id="RKN86519.1"/>
    </source>
</evidence>
<dbReference type="Gene3D" id="3.30.750.140">
    <property type="match status" value="1"/>
</dbReference>
<dbReference type="Proteomes" id="UP000282311">
    <property type="component" value="Unassembled WGS sequence"/>
</dbReference>
<gene>
    <name evidence="3" type="ORF">D7M11_00675</name>
</gene>
<dbReference type="InterPro" id="IPR052563">
    <property type="entry name" value="FliK"/>
</dbReference>
<feature type="compositionally biased region" description="Low complexity" evidence="1">
    <location>
        <begin position="369"/>
        <end position="378"/>
    </location>
</feature>
<feature type="region of interest" description="Disordered" evidence="1">
    <location>
        <begin position="475"/>
        <end position="534"/>
    </location>
</feature>
<dbReference type="AlphaFoldDB" id="A0A3B0CTV7"/>
<dbReference type="CDD" id="cd17470">
    <property type="entry name" value="T3SS_Flik_C"/>
    <property type="match status" value="1"/>
</dbReference>
<keyword evidence="3" id="KW-0966">Cell projection</keyword>
<keyword evidence="3" id="KW-0969">Cilium</keyword>
<keyword evidence="3" id="KW-0282">Flagellum</keyword>
<evidence type="ECO:0000256" key="1">
    <source>
        <dbReference type="SAM" id="MobiDB-lite"/>
    </source>
</evidence>
<sequence>MNAPLMLVSNMQSGGGSPLGVLATKGNGADGTGVLAGDAAFASALVQAILGKDGGAATGQSNLLSAELLAKVTAAATDKPQIGDLLAALMDGTDTSALNALSGLLASPQMSAQLAELFLQLAPAETSGDKPQTGDLLANWLDQLQASEPSAEDRKTIDEMMALMELAAAVVSQWQPAADQPISAQGDEQLSAMPGAERQNATGTAEWLQTLRQLVDLHRKQPEQPEIKALVQSLEQLLAPQNKEQSAATAVNASAQTQTIVQTVSGQPSVTPVHTAAAVPLHSALKQKLAEKLTDAGAAPRAAASLAALAKGIDLKERLEAMAAKAGVQPSIAAVPAADDKVGDTANIASAETDHTSNASLQTSHLTRQQAPVQSAQPQAHVVHADRFIEEMAKAMKSLRTNAQSGLSEVRITLMPEHLGHVDVKVSLQNGQVIAQFVADSAHGKEMLESQLSQLRSMLQTQGLQVDRLVVSQSDPQPFQGSFQDAKQQQSQSDRRGKEHSANTEEDPADFLKQLESITGARPAVTDGLFDTKA</sequence>
<reference evidence="3 4" key="1">
    <citation type="journal article" date="2007" name="Int. J. Syst. Evol. Microbiol.">
        <title>Paenibacillus ginsengarvi sp. nov., isolated from soil from ginseng cultivation.</title>
        <authorList>
            <person name="Yoon M.H."/>
            <person name="Ten L.N."/>
            <person name="Im W.T."/>
        </authorList>
    </citation>
    <scope>NUCLEOTIDE SEQUENCE [LARGE SCALE GENOMIC DNA]</scope>
    <source>
        <strain evidence="3 4">KCTC 13059</strain>
    </source>
</reference>
<dbReference type="InterPro" id="IPR021136">
    <property type="entry name" value="Flagellar_hook_control-like_C"/>
</dbReference>
<dbReference type="OrthoDB" id="2380967at2"/>
<name>A0A3B0CTV7_9BACL</name>
<dbReference type="RefSeq" id="WP_120745225.1">
    <property type="nucleotide sequence ID" value="NZ_RBAH01000001.1"/>
</dbReference>
<feature type="compositionally biased region" description="Basic and acidic residues" evidence="1">
    <location>
        <begin position="493"/>
        <end position="503"/>
    </location>
</feature>
<dbReference type="EMBL" id="RBAH01000001">
    <property type="protein sequence ID" value="RKN86519.1"/>
    <property type="molecule type" value="Genomic_DNA"/>
</dbReference>
<comment type="caution">
    <text evidence="3">The sequence shown here is derived from an EMBL/GenBank/DDBJ whole genome shotgun (WGS) entry which is preliminary data.</text>
</comment>
<feature type="compositionally biased region" description="Polar residues" evidence="1">
    <location>
        <begin position="475"/>
        <end position="492"/>
    </location>
</feature>
<evidence type="ECO:0000259" key="2">
    <source>
        <dbReference type="Pfam" id="PF02120"/>
    </source>
</evidence>
<dbReference type="PANTHER" id="PTHR37533">
    <property type="entry name" value="FLAGELLAR HOOK-LENGTH CONTROL PROTEIN"/>
    <property type="match status" value="1"/>
</dbReference>
<organism evidence="3 4">
    <name type="scientific">Paenibacillus ginsengarvi</name>
    <dbReference type="NCBI Taxonomy" id="400777"/>
    <lineage>
        <taxon>Bacteria</taxon>
        <taxon>Bacillati</taxon>
        <taxon>Bacillota</taxon>
        <taxon>Bacilli</taxon>
        <taxon>Bacillales</taxon>
        <taxon>Paenibacillaceae</taxon>
        <taxon>Paenibacillus</taxon>
    </lineage>
</organism>
<protein>
    <submittedName>
        <fullName evidence="3">Flagellar hook-length control protein FliK</fullName>
    </submittedName>
</protein>
<accession>A0A3B0CTV7</accession>
<dbReference type="InterPro" id="IPR038610">
    <property type="entry name" value="FliK-like_C_sf"/>
</dbReference>
<feature type="compositionally biased region" description="Polar residues" evidence="1">
    <location>
        <begin position="356"/>
        <end position="368"/>
    </location>
</feature>
<feature type="region of interest" description="Disordered" evidence="1">
    <location>
        <begin position="353"/>
        <end position="378"/>
    </location>
</feature>
<proteinExistence type="predicted"/>
<evidence type="ECO:0000313" key="4">
    <source>
        <dbReference type="Proteomes" id="UP000282311"/>
    </source>
</evidence>
<keyword evidence="4" id="KW-1185">Reference proteome</keyword>